<keyword evidence="1" id="KW-0547">Nucleotide-binding</keyword>
<dbReference type="GO" id="GO:0005524">
    <property type="term" value="F:ATP binding"/>
    <property type="evidence" value="ECO:0007669"/>
    <property type="project" value="UniProtKB-KW"/>
</dbReference>
<dbReference type="Proteomes" id="UP001497623">
    <property type="component" value="Unassembled WGS sequence"/>
</dbReference>
<dbReference type="SUPFAM" id="SSF52540">
    <property type="entry name" value="P-loop containing nucleoside triphosphate hydrolases"/>
    <property type="match status" value="1"/>
</dbReference>
<proteinExistence type="predicted"/>
<dbReference type="InterPro" id="IPR027417">
    <property type="entry name" value="P-loop_NTPase"/>
</dbReference>
<evidence type="ECO:0000313" key="3">
    <source>
        <dbReference type="EMBL" id="CAL4137215.1"/>
    </source>
</evidence>
<dbReference type="InterPro" id="IPR052648">
    <property type="entry name" value="Ser-tRNA(Sec)_kinase"/>
</dbReference>
<keyword evidence="4" id="KW-1185">Reference proteome</keyword>
<dbReference type="PANTHER" id="PTHR20873:SF0">
    <property type="entry name" value="L-SERYL-TRNA(SEC) KINASE"/>
    <property type="match status" value="1"/>
</dbReference>
<comment type="caution">
    <text evidence="3">The sequence shown here is derived from an EMBL/GenBank/DDBJ whole genome shotgun (WGS) entry which is preliminary data.</text>
</comment>
<evidence type="ECO:0000256" key="1">
    <source>
        <dbReference type="ARBA" id="ARBA00022741"/>
    </source>
</evidence>
<dbReference type="GO" id="GO:0000049">
    <property type="term" value="F:tRNA binding"/>
    <property type="evidence" value="ECO:0007669"/>
    <property type="project" value="TreeGrafter"/>
</dbReference>
<dbReference type="EMBL" id="CAXKWB010030153">
    <property type="protein sequence ID" value="CAL4137215.1"/>
    <property type="molecule type" value="Genomic_DNA"/>
</dbReference>
<dbReference type="Pfam" id="PF08433">
    <property type="entry name" value="KTI12"/>
    <property type="match status" value="1"/>
</dbReference>
<organism evidence="3 4">
    <name type="scientific">Meganyctiphanes norvegica</name>
    <name type="common">Northern krill</name>
    <name type="synonym">Thysanopoda norvegica</name>
    <dbReference type="NCBI Taxonomy" id="48144"/>
    <lineage>
        <taxon>Eukaryota</taxon>
        <taxon>Metazoa</taxon>
        <taxon>Ecdysozoa</taxon>
        <taxon>Arthropoda</taxon>
        <taxon>Crustacea</taxon>
        <taxon>Multicrustacea</taxon>
        <taxon>Malacostraca</taxon>
        <taxon>Eumalacostraca</taxon>
        <taxon>Eucarida</taxon>
        <taxon>Euphausiacea</taxon>
        <taxon>Euphausiidae</taxon>
        <taxon>Meganyctiphanes</taxon>
    </lineage>
</organism>
<name>A0AAV2RPX8_MEGNR</name>
<protein>
    <recommendedName>
        <fullName evidence="5">L-seryl-tRNA(Sec) kinase</fullName>
    </recommendedName>
</protein>
<dbReference type="PANTHER" id="PTHR20873">
    <property type="entry name" value="L-SERYL-TRNA(SEC) KINASE"/>
    <property type="match status" value="1"/>
</dbReference>
<evidence type="ECO:0008006" key="5">
    <source>
        <dbReference type="Google" id="ProtNLM"/>
    </source>
</evidence>
<dbReference type="InterPro" id="IPR013641">
    <property type="entry name" value="KTI12/PSTK"/>
</dbReference>
<sequence length="317" mass="36290">MESNVGLLLLVGLPGCGKTTLCKKLLSNKDSNFLFIHVNFDDHISLVNQEKFALMRQNKDTVDDDTWKNARLNLLQSIDEMVKALKSKVVNEATKKFINIDKVDNDQLFIVLLDDNFYYKSMRYEYYQLARRQTLGYCQVYIDCSVINAAQNNAKRESQIPESVIQVMAERMETPQAQSSLWERYSITLVANNPNFDIKGLYNLVTNCLKNPVSPLEDREEDIALARLQCSQSLAHQADIVLRSLVGTIIKDAKNTNRVIPSDFSKFTKDVNLCRQKVLTSLQNGTLLLPYYLIGNANTNANEEFRDFLKREIENLL</sequence>
<evidence type="ECO:0000313" key="4">
    <source>
        <dbReference type="Proteomes" id="UP001497623"/>
    </source>
</evidence>
<reference evidence="3 4" key="1">
    <citation type="submission" date="2024-05" db="EMBL/GenBank/DDBJ databases">
        <authorList>
            <person name="Wallberg A."/>
        </authorList>
    </citation>
    <scope>NUCLEOTIDE SEQUENCE [LARGE SCALE GENOMIC DNA]</scope>
</reference>
<gene>
    <name evidence="3" type="ORF">MNOR_LOCUS27965</name>
</gene>
<dbReference type="Gene3D" id="3.40.50.300">
    <property type="entry name" value="P-loop containing nucleotide triphosphate hydrolases"/>
    <property type="match status" value="1"/>
</dbReference>
<dbReference type="GO" id="GO:0016301">
    <property type="term" value="F:kinase activity"/>
    <property type="evidence" value="ECO:0007669"/>
    <property type="project" value="TreeGrafter"/>
</dbReference>
<accession>A0AAV2RPX8</accession>
<keyword evidence="2" id="KW-0067">ATP-binding</keyword>
<evidence type="ECO:0000256" key="2">
    <source>
        <dbReference type="ARBA" id="ARBA00022840"/>
    </source>
</evidence>
<dbReference type="AlphaFoldDB" id="A0AAV2RPX8"/>